<dbReference type="Gene3D" id="1.25.10.10">
    <property type="entry name" value="Leucine-rich Repeat Variant"/>
    <property type="match status" value="1"/>
</dbReference>
<organism evidence="8 9">
    <name type="scientific">Ridgeia piscesae</name>
    <name type="common">Tubeworm</name>
    <dbReference type="NCBI Taxonomy" id="27915"/>
    <lineage>
        <taxon>Eukaryota</taxon>
        <taxon>Metazoa</taxon>
        <taxon>Spiralia</taxon>
        <taxon>Lophotrochozoa</taxon>
        <taxon>Annelida</taxon>
        <taxon>Polychaeta</taxon>
        <taxon>Sedentaria</taxon>
        <taxon>Canalipalpata</taxon>
        <taxon>Sabellida</taxon>
        <taxon>Siboglinidae</taxon>
        <taxon>Ridgeia</taxon>
    </lineage>
</organism>
<dbReference type="GO" id="GO:0006611">
    <property type="term" value="P:protein export from nucleus"/>
    <property type="evidence" value="ECO:0007669"/>
    <property type="project" value="TreeGrafter"/>
</dbReference>
<evidence type="ECO:0000256" key="2">
    <source>
        <dbReference type="ARBA" id="ARBA00004496"/>
    </source>
</evidence>
<dbReference type="GO" id="GO:0005049">
    <property type="term" value="F:nuclear export signal receptor activity"/>
    <property type="evidence" value="ECO:0007669"/>
    <property type="project" value="InterPro"/>
</dbReference>
<evidence type="ECO:0000256" key="4">
    <source>
        <dbReference type="ARBA" id="ARBA00022448"/>
    </source>
</evidence>
<protein>
    <recommendedName>
        <fullName evidence="10">Exportin 7</fullName>
    </recommendedName>
</protein>
<comment type="similarity">
    <text evidence="3">Belongs to the exportin family.</text>
</comment>
<keyword evidence="5" id="KW-0963">Cytoplasm</keyword>
<evidence type="ECO:0000313" key="9">
    <source>
        <dbReference type="Proteomes" id="UP001209878"/>
    </source>
</evidence>
<accession>A0AAD9JWE6</accession>
<evidence type="ECO:0000256" key="7">
    <source>
        <dbReference type="ARBA" id="ARBA00023242"/>
    </source>
</evidence>
<dbReference type="InterPro" id="IPR016024">
    <property type="entry name" value="ARM-type_fold"/>
</dbReference>
<dbReference type="FunFam" id="1.25.10.10:FF:000554">
    <property type="entry name" value="Exportin-7"/>
    <property type="match status" value="1"/>
</dbReference>
<keyword evidence="4" id="KW-0813">Transport</keyword>
<comment type="subcellular location">
    <subcellularLocation>
        <location evidence="2">Cytoplasm</location>
    </subcellularLocation>
    <subcellularLocation>
        <location evidence="1">Nucleus</location>
    </subcellularLocation>
</comment>
<dbReference type="Proteomes" id="UP001209878">
    <property type="component" value="Unassembled WGS sequence"/>
</dbReference>
<dbReference type="SUPFAM" id="SSF48371">
    <property type="entry name" value="ARM repeat"/>
    <property type="match status" value="1"/>
</dbReference>
<keyword evidence="6" id="KW-0653">Protein transport</keyword>
<reference evidence="8" key="1">
    <citation type="journal article" date="2023" name="Mol. Biol. Evol.">
        <title>Third-Generation Sequencing Reveals the Adaptive Role of the Epigenome in Three Deep-Sea Polychaetes.</title>
        <authorList>
            <person name="Perez M."/>
            <person name="Aroh O."/>
            <person name="Sun Y."/>
            <person name="Lan Y."/>
            <person name="Juniper S.K."/>
            <person name="Young C.R."/>
            <person name="Angers B."/>
            <person name="Qian P.Y."/>
        </authorList>
    </citation>
    <scope>NUCLEOTIDE SEQUENCE</scope>
    <source>
        <strain evidence="8">R07B-5</strain>
    </source>
</reference>
<proteinExistence type="inferred from homology"/>
<dbReference type="EMBL" id="JAODUO010001696">
    <property type="protein sequence ID" value="KAK2159703.1"/>
    <property type="molecule type" value="Genomic_DNA"/>
</dbReference>
<dbReference type="PANTHER" id="PTHR12596">
    <property type="entry name" value="EXPORTIN 4,7-RELATED"/>
    <property type="match status" value="1"/>
</dbReference>
<dbReference type="GO" id="GO:0005643">
    <property type="term" value="C:nuclear pore"/>
    <property type="evidence" value="ECO:0007669"/>
    <property type="project" value="TreeGrafter"/>
</dbReference>
<evidence type="ECO:0000256" key="3">
    <source>
        <dbReference type="ARBA" id="ARBA00009466"/>
    </source>
</evidence>
<name>A0AAD9JWE6_RIDPI</name>
<dbReference type="InterPro" id="IPR011989">
    <property type="entry name" value="ARM-like"/>
</dbReference>
<keyword evidence="9" id="KW-1185">Reference proteome</keyword>
<evidence type="ECO:0008006" key="10">
    <source>
        <dbReference type="Google" id="ProtNLM"/>
    </source>
</evidence>
<dbReference type="GO" id="GO:0005737">
    <property type="term" value="C:cytoplasm"/>
    <property type="evidence" value="ECO:0007669"/>
    <property type="project" value="UniProtKB-SubCell"/>
</dbReference>
<gene>
    <name evidence="8" type="ORF">NP493_1697g00001</name>
</gene>
<sequence>MLKAALSGNYVNFGVFRLYGDSALDDVLETFVKILLSISQCDLLDYPKLSQRYYALLECLAQDHMTFISNLEPRVFLYILSTISEGLTALDTMVCTGCCATLDNIITYLFKKLTRKHKKPHPNQVTDSDTFLHILELHPEILQQMLSTVLNIIMFEDCRNQWSMSRPLLGLILLNEEYFNKLRQNIISLQPADKQTAMAQCFDNLMEGIDRTLLTKNRDRFTQNLSMFRRDVNDSLKAPANMSNNISLQNDMMS</sequence>
<evidence type="ECO:0000313" key="8">
    <source>
        <dbReference type="EMBL" id="KAK2159703.1"/>
    </source>
</evidence>
<evidence type="ECO:0000256" key="1">
    <source>
        <dbReference type="ARBA" id="ARBA00004123"/>
    </source>
</evidence>
<evidence type="ECO:0000256" key="6">
    <source>
        <dbReference type="ARBA" id="ARBA00022927"/>
    </source>
</evidence>
<comment type="caution">
    <text evidence="8">The sequence shown here is derived from an EMBL/GenBank/DDBJ whole genome shotgun (WGS) entry which is preliminary data.</text>
</comment>
<keyword evidence="7" id="KW-0539">Nucleus</keyword>
<dbReference type="InterPro" id="IPR044189">
    <property type="entry name" value="XPO4/7-like"/>
</dbReference>
<dbReference type="PANTHER" id="PTHR12596:SF2">
    <property type="entry name" value="EXPORTIN-7 ISOFORM X1"/>
    <property type="match status" value="1"/>
</dbReference>
<dbReference type="AlphaFoldDB" id="A0AAD9JWE6"/>
<evidence type="ECO:0000256" key="5">
    <source>
        <dbReference type="ARBA" id="ARBA00022490"/>
    </source>
</evidence>